<dbReference type="Proteomes" id="UP000253209">
    <property type="component" value="Unassembled WGS sequence"/>
</dbReference>
<sequence length="155" mass="17288">MLSKKTKYAIKALVILGKNTDKPPMQISRIASEERIPKKFLEQILLDLRNAGYLYSKKGAGGGYSLNKDPKDIYLVSIMRITDGPIAMVPCASMNFYHKCDECHQETTCGIRDVFVDVRDATLKILSETSIADIIARETNLINAAPQFPVQLNLP</sequence>
<keyword evidence="1" id="KW-0238">DNA-binding</keyword>
<evidence type="ECO:0000313" key="2">
    <source>
        <dbReference type="EMBL" id="RCH56236.1"/>
    </source>
</evidence>
<dbReference type="PROSITE" id="PS01332">
    <property type="entry name" value="HTH_RRF2_1"/>
    <property type="match status" value="1"/>
</dbReference>
<evidence type="ECO:0000313" key="3">
    <source>
        <dbReference type="Proteomes" id="UP000253209"/>
    </source>
</evidence>
<name>A0A367GTT0_9SPHI</name>
<dbReference type="Gene3D" id="1.10.10.10">
    <property type="entry name" value="Winged helix-like DNA-binding domain superfamily/Winged helix DNA-binding domain"/>
    <property type="match status" value="1"/>
</dbReference>
<protein>
    <submittedName>
        <fullName evidence="2">Transcriptional regulator</fullName>
    </submittedName>
</protein>
<keyword evidence="3" id="KW-1185">Reference proteome</keyword>
<dbReference type="GO" id="GO:0003700">
    <property type="term" value="F:DNA-binding transcription factor activity"/>
    <property type="evidence" value="ECO:0007669"/>
    <property type="project" value="TreeGrafter"/>
</dbReference>
<reference evidence="2 3" key="1">
    <citation type="submission" date="2018-05" db="EMBL/GenBank/DDBJ databases">
        <title>Mucilaginibacter hurinus sp. nov., isolated from briquette warehouse soil.</title>
        <authorList>
            <person name="Choi L."/>
        </authorList>
    </citation>
    <scope>NUCLEOTIDE SEQUENCE [LARGE SCALE GENOMIC DNA]</scope>
    <source>
        <strain evidence="2 3">ZR32</strain>
    </source>
</reference>
<dbReference type="InterPro" id="IPR036388">
    <property type="entry name" value="WH-like_DNA-bd_sf"/>
</dbReference>
<dbReference type="Pfam" id="PF02082">
    <property type="entry name" value="Rrf2"/>
    <property type="match status" value="1"/>
</dbReference>
<evidence type="ECO:0000256" key="1">
    <source>
        <dbReference type="ARBA" id="ARBA00023125"/>
    </source>
</evidence>
<comment type="caution">
    <text evidence="2">The sequence shown here is derived from an EMBL/GenBank/DDBJ whole genome shotgun (WGS) entry which is preliminary data.</text>
</comment>
<dbReference type="SUPFAM" id="SSF46785">
    <property type="entry name" value="Winged helix' DNA-binding domain"/>
    <property type="match status" value="1"/>
</dbReference>
<dbReference type="EMBL" id="QGDC01000002">
    <property type="protein sequence ID" value="RCH56236.1"/>
    <property type="molecule type" value="Genomic_DNA"/>
</dbReference>
<dbReference type="PANTHER" id="PTHR33221">
    <property type="entry name" value="WINGED HELIX-TURN-HELIX TRANSCRIPTIONAL REGULATOR, RRF2 FAMILY"/>
    <property type="match status" value="1"/>
</dbReference>
<dbReference type="InterPro" id="IPR000944">
    <property type="entry name" value="Tscrpt_reg_Rrf2"/>
</dbReference>
<dbReference type="RefSeq" id="WP_114004273.1">
    <property type="nucleotide sequence ID" value="NZ_QGDC01000002.1"/>
</dbReference>
<accession>A0A367GTT0</accession>
<dbReference type="NCBIfam" id="TIGR00738">
    <property type="entry name" value="rrf2_super"/>
    <property type="match status" value="1"/>
</dbReference>
<dbReference type="InterPro" id="IPR036390">
    <property type="entry name" value="WH_DNA-bd_sf"/>
</dbReference>
<dbReference type="PANTHER" id="PTHR33221:SF5">
    <property type="entry name" value="HTH-TYPE TRANSCRIPTIONAL REGULATOR ISCR"/>
    <property type="match status" value="1"/>
</dbReference>
<dbReference type="InterPro" id="IPR030489">
    <property type="entry name" value="TR_Rrf2-type_CS"/>
</dbReference>
<dbReference type="PROSITE" id="PS51197">
    <property type="entry name" value="HTH_RRF2_2"/>
    <property type="match status" value="1"/>
</dbReference>
<dbReference type="OrthoDB" id="9802344at2"/>
<dbReference type="GO" id="GO:0003677">
    <property type="term" value="F:DNA binding"/>
    <property type="evidence" value="ECO:0007669"/>
    <property type="project" value="UniProtKB-KW"/>
</dbReference>
<proteinExistence type="predicted"/>
<dbReference type="GO" id="GO:0005829">
    <property type="term" value="C:cytosol"/>
    <property type="evidence" value="ECO:0007669"/>
    <property type="project" value="TreeGrafter"/>
</dbReference>
<dbReference type="AlphaFoldDB" id="A0A367GTT0"/>
<organism evidence="2 3">
    <name type="scientific">Mucilaginibacter hurinus</name>
    <dbReference type="NCBI Taxonomy" id="2201324"/>
    <lineage>
        <taxon>Bacteria</taxon>
        <taxon>Pseudomonadati</taxon>
        <taxon>Bacteroidota</taxon>
        <taxon>Sphingobacteriia</taxon>
        <taxon>Sphingobacteriales</taxon>
        <taxon>Sphingobacteriaceae</taxon>
        <taxon>Mucilaginibacter</taxon>
    </lineage>
</organism>
<gene>
    <name evidence="2" type="ORF">DJ568_05750</name>
</gene>